<gene>
    <name evidence="1" type="ORF">BHHPIBDN_00005</name>
</gene>
<accession>A0A7G9XZU1</accession>
<organism evidence="1">
    <name type="scientific">Candidatus Methanogaster sp. ANME-2c ERB4</name>
    <dbReference type="NCBI Taxonomy" id="2759911"/>
    <lineage>
        <taxon>Archaea</taxon>
        <taxon>Methanobacteriati</taxon>
        <taxon>Methanobacteriota</taxon>
        <taxon>Stenosarchaea group</taxon>
        <taxon>Methanomicrobia</taxon>
        <taxon>Methanosarcinales</taxon>
        <taxon>ANME-2 cluster</taxon>
        <taxon>Candidatus Methanogasteraceae</taxon>
        <taxon>Candidatus Methanogaster</taxon>
    </lineage>
</organism>
<dbReference type="AlphaFoldDB" id="A0A7G9XZU1"/>
<name>A0A7G9XZU1_9EURY</name>
<protein>
    <submittedName>
        <fullName evidence="1">Uncharacterized protein</fullName>
    </submittedName>
</protein>
<sequence length="101" mass="11598">MNNHNHHNDEPRLDENPFDDIIRRALLHQQNVSADTARQRSVGPEYRTTIGHGTIWLGQECEARSTKQRRSRDGVSKGICQHHHRQCACKDLRHDAPGARS</sequence>
<reference evidence="1" key="1">
    <citation type="submission" date="2020-06" db="EMBL/GenBank/DDBJ databases">
        <title>Unique genomic features of the anaerobic methanotrophic archaea.</title>
        <authorList>
            <person name="Chadwick G.L."/>
            <person name="Skennerton C.T."/>
            <person name="Laso-Perez R."/>
            <person name="Leu A.O."/>
            <person name="Speth D.R."/>
            <person name="Yu H."/>
            <person name="Morgan-Lang C."/>
            <person name="Hatzenpichler R."/>
            <person name="Goudeau D."/>
            <person name="Malmstrom R."/>
            <person name="Brazelton W.J."/>
            <person name="Woyke T."/>
            <person name="Hallam S.J."/>
            <person name="Tyson G.W."/>
            <person name="Wegener G."/>
            <person name="Boetius A."/>
            <person name="Orphan V."/>
        </authorList>
    </citation>
    <scope>NUCLEOTIDE SEQUENCE</scope>
</reference>
<proteinExistence type="predicted"/>
<dbReference type="EMBL" id="MT630612">
    <property type="protein sequence ID" value="QNO41275.1"/>
    <property type="molecule type" value="Genomic_DNA"/>
</dbReference>
<evidence type="ECO:0000313" key="1">
    <source>
        <dbReference type="EMBL" id="QNO41275.1"/>
    </source>
</evidence>